<evidence type="ECO:0000313" key="3">
    <source>
        <dbReference type="Proteomes" id="UP000283634"/>
    </source>
</evidence>
<sequence>MKTQSVSAFLYTVRMMYILKKGSYRWNSQARYSVFSRPISTRNASSQGGKGFAAAPLTRQTNTTAAGEQRVEVAGRTQRSVPTSSCPPPVAMNVNGVISKSGLNGYPVERHRCIQPPRDL</sequence>
<evidence type="ECO:0000256" key="1">
    <source>
        <dbReference type="SAM" id="MobiDB-lite"/>
    </source>
</evidence>
<dbReference type="Proteomes" id="UP000283634">
    <property type="component" value="Unassembled WGS sequence"/>
</dbReference>
<dbReference type="GeneID" id="40331424"/>
<gene>
    <name evidence="2" type="ORF">TraAM80_07491</name>
</gene>
<dbReference type="RefSeq" id="XP_029235832.1">
    <property type="nucleotide sequence ID" value="XM_029384281.1"/>
</dbReference>
<comment type="caution">
    <text evidence="2">The sequence shown here is derived from an EMBL/GenBank/DDBJ whole genome shotgun (WGS) entry which is preliminary data.</text>
</comment>
<protein>
    <submittedName>
        <fullName evidence="2">Uncharacterized protein</fullName>
    </submittedName>
</protein>
<reference evidence="2 3" key="1">
    <citation type="journal article" date="2018" name="BMC Genomics">
        <title>Genomic comparison of Trypanosoma conorhini and Trypanosoma rangeli to Trypanosoma cruzi strains of high and low virulence.</title>
        <authorList>
            <person name="Bradwell K.R."/>
            <person name="Koparde V.N."/>
            <person name="Matveyev A.V."/>
            <person name="Serrano M.G."/>
            <person name="Alves J.M."/>
            <person name="Parikh H."/>
            <person name="Huang B."/>
            <person name="Lee V."/>
            <person name="Espinosa-Alvarez O."/>
            <person name="Ortiz P.A."/>
            <person name="Costa-Martins A.G."/>
            <person name="Teixeira M.M."/>
            <person name="Buck G.A."/>
        </authorList>
    </citation>
    <scope>NUCLEOTIDE SEQUENCE [LARGE SCALE GENOMIC DNA]</scope>
    <source>
        <strain evidence="2 3">AM80</strain>
    </source>
</reference>
<accession>A0A3R7K2C3</accession>
<feature type="region of interest" description="Disordered" evidence="1">
    <location>
        <begin position="40"/>
        <end position="88"/>
    </location>
</feature>
<proteinExistence type="predicted"/>
<evidence type="ECO:0000313" key="2">
    <source>
        <dbReference type="EMBL" id="RNF00558.1"/>
    </source>
</evidence>
<keyword evidence="3" id="KW-1185">Reference proteome</keyword>
<organism evidence="2 3">
    <name type="scientific">Trypanosoma rangeli</name>
    <dbReference type="NCBI Taxonomy" id="5698"/>
    <lineage>
        <taxon>Eukaryota</taxon>
        <taxon>Discoba</taxon>
        <taxon>Euglenozoa</taxon>
        <taxon>Kinetoplastea</taxon>
        <taxon>Metakinetoplastina</taxon>
        <taxon>Trypanosomatida</taxon>
        <taxon>Trypanosomatidae</taxon>
        <taxon>Trypanosoma</taxon>
        <taxon>Herpetosoma</taxon>
    </lineage>
</organism>
<name>A0A3R7K2C3_TRYRA</name>
<dbReference type="EMBL" id="MKGL01000318">
    <property type="protein sequence ID" value="RNF00558.1"/>
    <property type="molecule type" value="Genomic_DNA"/>
</dbReference>
<dbReference type="AlphaFoldDB" id="A0A3R7K2C3"/>